<feature type="region of interest" description="Disordered" evidence="4">
    <location>
        <begin position="31"/>
        <end position="61"/>
    </location>
</feature>
<feature type="region of interest" description="Disordered" evidence="4">
    <location>
        <begin position="82"/>
        <end position="251"/>
    </location>
</feature>
<evidence type="ECO:0000313" key="6">
    <source>
        <dbReference type="Proteomes" id="UP000075901"/>
    </source>
</evidence>
<reference evidence="5" key="2">
    <citation type="submission" date="2020-05" db="UniProtKB">
        <authorList>
            <consortium name="EnsemblMetazoa"/>
        </authorList>
    </citation>
    <scope>IDENTIFICATION</scope>
    <source>
        <strain evidence="5">maculatus3</strain>
    </source>
</reference>
<evidence type="ECO:0000256" key="3">
    <source>
        <dbReference type="ARBA" id="ARBA00023242"/>
    </source>
</evidence>
<evidence type="ECO:0008006" key="7">
    <source>
        <dbReference type="Google" id="ProtNLM"/>
    </source>
</evidence>
<feature type="compositionally biased region" description="Acidic residues" evidence="4">
    <location>
        <begin position="173"/>
        <end position="196"/>
    </location>
</feature>
<protein>
    <recommendedName>
        <fullName evidence="7">Claspin</fullName>
    </recommendedName>
</protein>
<feature type="compositionally biased region" description="Basic and acidic residues" evidence="4">
    <location>
        <begin position="210"/>
        <end position="220"/>
    </location>
</feature>
<evidence type="ECO:0000256" key="1">
    <source>
        <dbReference type="ARBA" id="ARBA00004123"/>
    </source>
</evidence>
<dbReference type="AlphaFoldDB" id="A0A182T882"/>
<dbReference type="GO" id="GO:0007095">
    <property type="term" value="P:mitotic G2 DNA damage checkpoint signaling"/>
    <property type="evidence" value="ECO:0007669"/>
    <property type="project" value="TreeGrafter"/>
</dbReference>
<organism evidence="5 6">
    <name type="scientific">Anopheles maculatus</name>
    <dbReference type="NCBI Taxonomy" id="74869"/>
    <lineage>
        <taxon>Eukaryota</taxon>
        <taxon>Metazoa</taxon>
        <taxon>Ecdysozoa</taxon>
        <taxon>Arthropoda</taxon>
        <taxon>Hexapoda</taxon>
        <taxon>Insecta</taxon>
        <taxon>Pterygota</taxon>
        <taxon>Neoptera</taxon>
        <taxon>Endopterygota</taxon>
        <taxon>Diptera</taxon>
        <taxon>Nematocera</taxon>
        <taxon>Culicoidea</taxon>
        <taxon>Culicidae</taxon>
        <taxon>Anophelinae</taxon>
        <taxon>Anopheles</taxon>
        <taxon>Anopheles maculatus group</taxon>
    </lineage>
</organism>
<dbReference type="GO" id="GO:0010997">
    <property type="term" value="F:anaphase-promoting complex binding"/>
    <property type="evidence" value="ECO:0007669"/>
    <property type="project" value="TreeGrafter"/>
</dbReference>
<name>A0A182T882_9DIPT</name>
<dbReference type="EnsemblMetazoa" id="AMAM021599-RA">
    <property type="protein sequence ID" value="AMAM021599-PA"/>
    <property type="gene ID" value="AMAM021599"/>
</dbReference>
<dbReference type="GO" id="GO:0005634">
    <property type="term" value="C:nucleus"/>
    <property type="evidence" value="ECO:0007669"/>
    <property type="project" value="UniProtKB-SubCell"/>
</dbReference>
<feature type="compositionally biased region" description="Basic and acidic residues" evidence="4">
    <location>
        <begin position="123"/>
        <end position="141"/>
    </location>
</feature>
<feature type="compositionally biased region" description="Polar residues" evidence="4">
    <location>
        <begin position="31"/>
        <end position="45"/>
    </location>
</feature>
<dbReference type="VEuPathDB" id="VectorBase:AMAM021599"/>
<dbReference type="PANTHER" id="PTHR14396">
    <property type="entry name" value="CLASPIN"/>
    <property type="match status" value="1"/>
</dbReference>
<keyword evidence="3" id="KW-0539">Nucleus</keyword>
<reference evidence="6" key="1">
    <citation type="submission" date="2013-09" db="EMBL/GenBank/DDBJ databases">
        <title>The Genome Sequence of Anopheles maculatus species B.</title>
        <authorList>
            <consortium name="The Broad Institute Genomics Platform"/>
            <person name="Neafsey D.E."/>
            <person name="Besansky N."/>
            <person name="Howell P."/>
            <person name="Walton C."/>
            <person name="Young S.K."/>
            <person name="Zeng Q."/>
            <person name="Gargeya S."/>
            <person name="Fitzgerald M."/>
            <person name="Haas B."/>
            <person name="Abouelleil A."/>
            <person name="Allen A.W."/>
            <person name="Alvarado L."/>
            <person name="Arachchi H.M."/>
            <person name="Berlin A.M."/>
            <person name="Chapman S.B."/>
            <person name="Gainer-Dewar J."/>
            <person name="Goldberg J."/>
            <person name="Griggs A."/>
            <person name="Gujja S."/>
            <person name="Hansen M."/>
            <person name="Howarth C."/>
            <person name="Imamovic A."/>
            <person name="Ireland A."/>
            <person name="Larimer J."/>
            <person name="McCowan C."/>
            <person name="Murphy C."/>
            <person name="Pearson M."/>
            <person name="Poon T.W."/>
            <person name="Priest M."/>
            <person name="Roberts A."/>
            <person name="Saif S."/>
            <person name="Shea T."/>
            <person name="Sisk P."/>
            <person name="Sykes S."/>
            <person name="Wortman J."/>
            <person name="Nusbaum C."/>
            <person name="Birren B."/>
        </authorList>
    </citation>
    <scope>NUCLEOTIDE SEQUENCE [LARGE SCALE GENOMIC DNA]</scope>
    <source>
        <strain evidence="6">maculatus3</strain>
    </source>
</reference>
<evidence type="ECO:0000256" key="2">
    <source>
        <dbReference type="ARBA" id="ARBA00022553"/>
    </source>
</evidence>
<feature type="compositionally biased region" description="Acidic residues" evidence="4">
    <location>
        <begin position="229"/>
        <end position="251"/>
    </location>
</feature>
<dbReference type="PANTHER" id="PTHR14396:SF10">
    <property type="entry name" value="CLASPIN"/>
    <property type="match status" value="1"/>
</dbReference>
<evidence type="ECO:0000313" key="5">
    <source>
        <dbReference type="EnsemblMetazoa" id="AMAM021599-PA"/>
    </source>
</evidence>
<keyword evidence="6" id="KW-1185">Reference proteome</keyword>
<evidence type="ECO:0000256" key="4">
    <source>
        <dbReference type="SAM" id="MobiDB-lite"/>
    </source>
</evidence>
<proteinExistence type="predicted"/>
<keyword evidence="2" id="KW-0597">Phosphoprotein</keyword>
<comment type="subcellular location">
    <subcellularLocation>
        <location evidence="1">Nucleus</location>
    </subcellularLocation>
</comment>
<dbReference type="Proteomes" id="UP000075901">
    <property type="component" value="Unassembled WGS sequence"/>
</dbReference>
<sequence>MLWEDDGPNEGADVAEDDLMALCSGQFATQLPQNTQNNAPLSLSQDHPGGLDHMSQPNAESLYTQNQEPIGESELMDLCSGRFETQADEPNKAANDSATLQSERIDKQESVLDDSDICVGGRLRLDSSDDETEQKAIETKSKIKKHKRKHLNISDDEDDKVDECEKERLTADEASDLDDDQHPDDGIDGEDDEGEEAERYMDYDSEENEVEVRLTKKEKQQMSAKFVENEAELSESEWGSADEDERDLDQYDLELADEEQYDQRKLQRELEKIHNRQMLDQDDRELEHLKEVFLEDEEKDGVGRERQFRWKNVEKTFSLDYDKTTEEGGEAEANGSDDDETELNWRKMRHERNLLLKEKNIDLSAVDLTATTLLNPVDTTITAGDEQQENIQQSGSTNSCGKKKITIVRKSAASTMVIKEDNPFLISNSTILHGHKASFLSRDQETLNKLANLIPETEGTTSTLLTAKARNFVFATLSPAVKKPSKRSLESDDVEMNVNTKKKKTLDKGSVVGLKQKMLDSAQ</sequence>
<dbReference type="GO" id="GO:0033314">
    <property type="term" value="P:mitotic DNA replication checkpoint signaling"/>
    <property type="evidence" value="ECO:0007669"/>
    <property type="project" value="TreeGrafter"/>
</dbReference>
<feature type="compositionally biased region" description="Basic residues" evidence="4">
    <location>
        <begin position="142"/>
        <end position="151"/>
    </location>
</feature>
<accession>A0A182T882</accession>
<dbReference type="InterPro" id="IPR024146">
    <property type="entry name" value="Claspin"/>
</dbReference>